<evidence type="ECO:0000313" key="3">
    <source>
        <dbReference type="Proteomes" id="UP000184546"/>
    </source>
</evidence>
<gene>
    <name evidence="2" type="ORF">ASPACDRAFT_37925</name>
</gene>
<feature type="compositionally biased region" description="Polar residues" evidence="1">
    <location>
        <begin position="365"/>
        <end position="378"/>
    </location>
</feature>
<dbReference type="STRING" id="690307.A0A1L9X7F5"/>
<feature type="region of interest" description="Disordered" evidence="1">
    <location>
        <begin position="1"/>
        <end position="30"/>
    </location>
</feature>
<dbReference type="GeneID" id="30974179"/>
<accession>A0A1L9X7F5</accession>
<name>A0A1L9X7F5_ASPA1</name>
<evidence type="ECO:0000313" key="2">
    <source>
        <dbReference type="EMBL" id="OJK04366.1"/>
    </source>
</evidence>
<dbReference type="VEuPathDB" id="FungiDB:ASPACDRAFT_37925"/>
<dbReference type="AlphaFoldDB" id="A0A1L9X7F5"/>
<feature type="region of interest" description="Disordered" evidence="1">
    <location>
        <begin position="357"/>
        <end position="378"/>
    </location>
</feature>
<organism evidence="2 3">
    <name type="scientific">Aspergillus aculeatus (strain ATCC 16872 / CBS 172.66 / WB 5094)</name>
    <dbReference type="NCBI Taxonomy" id="690307"/>
    <lineage>
        <taxon>Eukaryota</taxon>
        <taxon>Fungi</taxon>
        <taxon>Dikarya</taxon>
        <taxon>Ascomycota</taxon>
        <taxon>Pezizomycotina</taxon>
        <taxon>Eurotiomycetes</taxon>
        <taxon>Eurotiomycetidae</taxon>
        <taxon>Eurotiales</taxon>
        <taxon>Aspergillaceae</taxon>
        <taxon>Aspergillus</taxon>
        <taxon>Aspergillus subgen. Circumdati</taxon>
    </lineage>
</organism>
<reference evidence="3" key="1">
    <citation type="journal article" date="2017" name="Genome Biol.">
        <title>Comparative genomics reveals high biological diversity and specific adaptations in the industrially and medically important fungal genus Aspergillus.</title>
        <authorList>
            <person name="de Vries R.P."/>
            <person name="Riley R."/>
            <person name="Wiebenga A."/>
            <person name="Aguilar-Osorio G."/>
            <person name="Amillis S."/>
            <person name="Uchima C.A."/>
            <person name="Anderluh G."/>
            <person name="Asadollahi M."/>
            <person name="Askin M."/>
            <person name="Barry K."/>
            <person name="Battaglia E."/>
            <person name="Bayram O."/>
            <person name="Benocci T."/>
            <person name="Braus-Stromeyer S.A."/>
            <person name="Caldana C."/>
            <person name="Canovas D."/>
            <person name="Cerqueira G.C."/>
            <person name="Chen F."/>
            <person name="Chen W."/>
            <person name="Choi C."/>
            <person name="Clum A."/>
            <person name="Dos Santos R.A."/>
            <person name="Damasio A.R."/>
            <person name="Diallinas G."/>
            <person name="Emri T."/>
            <person name="Fekete E."/>
            <person name="Flipphi M."/>
            <person name="Freyberg S."/>
            <person name="Gallo A."/>
            <person name="Gournas C."/>
            <person name="Habgood R."/>
            <person name="Hainaut M."/>
            <person name="Harispe M.L."/>
            <person name="Henrissat B."/>
            <person name="Hilden K.S."/>
            <person name="Hope R."/>
            <person name="Hossain A."/>
            <person name="Karabika E."/>
            <person name="Karaffa L."/>
            <person name="Karanyi Z."/>
            <person name="Krasevec N."/>
            <person name="Kuo A."/>
            <person name="Kusch H."/>
            <person name="LaButti K."/>
            <person name="Lagendijk E.L."/>
            <person name="Lapidus A."/>
            <person name="Levasseur A."/>
            <person name="Lindquist E."/>
            <person name="Lipzen A."/>
            <person name="Logrieco A.F."/>
            <person name="MacCabe A."/>
            <person name="Maekelae M.R."/>
            <person name="Malavazi I."/>
            <person name="Melin P."/>
            <person name="Meyer V."/>
            <person name="Mielnichuk N."/>
            <person name="Miskei M."/>
            <person name="Molnar A.P."/>
            <person name="Mule G."/>
            <person name="Ngan C.Y."/>
            <person name="Orejas M."/>
            <person name="Orosz E."/>
            <person name="Ouedraogo J.P."/>
            <person name="Overkamp K.M."/>
            <person name="Park H.-S."/>
            <person name="Perrone G."/>
            <person name="Piumi F."/>
            <person name="Punt P.J."/>
            <person name="Ram A.F."/>
            <person name="Ramon A."/>
            <person name="Rauscher S."/>
            <person name="Record E."/>
            <person name="Riano-Pachon D.M."/>
            <person name="Robert V."/>
            <person name="Roehrig J."/>
            <person name="Ruller R."/>
            <person name="Salamov A."/>
            <person name="Salih N.S."/>
            <person name="Samson R.A."/>
            <person name="Sandor E."/>
            <person name="Sanguinetti M."/>
            <person name="Schuetze T."/>
            <person name="Sepcic K."/>
            <person name="Shelest E."/>
            <person name="Sherlock G."/>
            <person name="Sophianopoulou V."/>
            <person name="Squina F.M."/>
            <person name="Sun H."/>
            <person name="Susca A."/>
            <person name="Todd R.B."/>
            <person name="Tsang A."/>
            <person name="Unkles S.E."/>
            <person name="van de Wiele N."/>
            <person name="van Rossen-Uffink D."/>
            <person name="Oliveira J.V."/>
            <person name="Vesth T.C."/>
            <person name="Visser J."/>
            <person name="Yu J.-H."/>
            <person name="Zhou M."/>
            <person name="Andersen M.R."/>
            <person name="Archer D.B."/>
            <person name="Baker S.E."/>
            <person name="Benoit I."/>
            <person name="Brakhage A.A."/>
            <person name="Braus G.H."/>
            <person name="Fischer R."/>
            <person name="Frisvad J.C."/>
            <person name="Goldman G.H."/>
            <person name="Houbraken J."/>
            <person name="Oakley B."/>
            <person name="Pocsi I."/>
            <person name="Scazzocchio C."/>
            <person name="Seiboth B."/>
            <person name="vanKuyk P.A."/>
            <person name="Wortman J."/>
            <person name="Dyer P.S."/>
            <person name="Grigoriev I.V."/>
        </authorList>
    </citation>
    <scope>NUCLEOTIDE SEQUENCE [LARGE SCALE GENOMIC DNA]</scope>
    <source>
        <strain evidence="3">ATCC 16872 / CBS 172.66 / WB 5094</strain>
    </source>
</reference>
<dbReference type="OMA" id="CKFRQDY"/>
<evidence type="ECO:0000256" key="1">
    <source>
        <dbReference type="SAM" id="MobiDB-lite"/>
    </source>
</evidence>
<dbReference type="RefSeq" id="XP_020060705.1">
    <property type="nucleotide sequence ID" value="XM_020200365.1"/>
</dbReference>
<protein>
    <submittedName>
        <fullName evidence="2">Uncharacterized protein</fullName>
    </submittedName>
</protein>
<dbReference type="Proteomes" id="UP000184546">
    <property type="component" value="Unassembled WGS sequence"/>
</dbReference>
<keyword evidence="3" id="KW-1185">Reference proteome</keyword>
<proteinExistence type="predicted"/>
<sequence length="378" mass="42711">MSSNTPIQMEPTPTKGDPDIPRNPAKPSELPYHVGQEIKLHPTSPRADQVTVMHAKVLDVYEVENQMACVLLINVDPPLGKMASPMFLKLFDRRCAGEARTKKLGRRKTDAAHWAAAVERNYHEYLCQQESHIAVDLLSQNENPRFQHLSWAPAHKEIYLEGLVQRSLANELAVWHRLRLLEGKIIPRFYGGVLATWEVRADDGEYIKTGTCHGYLQQCLQGCSFCDLCQKLPNSLWGAACDDVLHIVQTIQDWGVRTDHLSLKDFDVCYITDPDEDDDESSAPFLRVFLVDLRSCVNRSSRESDYAWKQRIALADEEGVIARDLELLTGHAWTYDRSKGSGELEHDVPHIEHKEMVEVDKAPMSPTSSDKTEVPGSS</sequence>
<dbReference type="EMBL" id="KV878970">
    <property type="protein sequence ID" value="OJK04366.1"/>
    <property type="molecule type" value="Genomic_DNA"/>
</dbReference>
<dbReference type="OrthoDB" id="5134445at2759"/>